<evidence type="ECO:0000259" key="1">
    <source>
        <dbReference type="SMART" id="SM00331"/>
    </source>
</evidence>
<proteinExistence type="predicted"/>
<dbReference type="Proteomes" id="UP000233256">
    <property type="component" value="Unassembled WGS sequence"/>
</dbReference>
<dbReference type="PANTHER" id="PTHR35801">
    <property type="entry name" value="PHOSPHOSERINE PHOSPHATASE RSBX"/>
    <property type="match status" value="1"/>
</dbReference>
<protein>
    <submittedName>
        <fullName evidence="2">Serine/threonine protein phosphatase</fullName>
    </submittedName>
</protein>
<dbReference type="Pfam" id="PF07228">
    <property type="entry name" value="SpoIIE"/>
    <property type="match status" value="1"/>
</dbReference>
<evidence type="ECO:0000313" key="3">
    <source>
        <dbReference type="Proteomes" id="UP000233256"/>
    </source>
</evidence>
<name>A0A2N1PNC5_9BACT</name>
<accession>A0A2N1PNC5</accession>
<dbReference type="EMBL" id="PGXC01000011">
    <property type="protein sequence ID" value="PKK89829.1"/>
    <property type="molecule type" value="Genomic_DNA"/>
</dbReference>
<organism evidence="2 3">
    <name type="scientific">Candidatus Wallbacteria bacterium HGW-Wallbacteria-1</name>
    <dbReference type="NCBI Taxonomy" id="2013854"/>
    <lineage>
        <taxon>Bacteria</taxon>
        <taxon>Candidatus Walliibacteriota</taxon>
    </lineage>
</organism>
<dbReference type="SMART" id="SM00331">
    <property type="entry name" value="PP2C_SIG"/>
    <property type="match status" value="1"/>
</dbReference>
<dbReference type="InterPro" id="IPR039248">
    <property type="entry name" value="Ptase_RsbX"/>
</dbReference>
<dbReference type="Gene3D" id="3.60.40.10">
    <property type="entry name" value="PPM-type phosphatase domain"/>
    <property type="match status" value="1"/>
</dbReference>
<dbReference type="InterPro" id="IPR001932">
    <property type="entry name" value="PPM-type_phosphatase-like_dom"/>
</dbReference>
<sequence length="406" mass="45062">MLEGCSSCFTDSPFQADSSLFVEVDYAQLSKRGQNICGDAFNTSKIESENRVVSVLSDGLGSGVKANILASMTARMALKFTSANRDILKSCDVIMDSLPICRVRRISYATFTIVDSVLHGRTRVVEQGNPDYLLIRDGAVVRVERRVVTTRRWRDRELRLSEIDILPGDRLVLVSDGVTQAGLGSDDLKLGWRIAGCAAFLISRINEDPEISARTLSRDVVRQAALTEPEGQATDDISCGVLYFRKPRTMLLVSGPPYDQTRDGEVAFRIDTFSGRTAVCGGTTANILSRELNREVSTNLGRPRGDLPPVSVMDGIDLVTEGILTLTRAVRYLRERHAEFPADGAGRLCSLMMDSDWIEFMVGTRINDAHQDPTLPVELEFRRNIIRKIAGILEKDYFKRVSISYI</sequence>
<reference evidence="2 3" key="1">
    <citation type="journal article" date="2017" name="ISME J.">
        <title>Potential for microbial H2 and metal transformations associated with novel bacteria and archaea in deep terrestrial subsurface sediments.</title>
        <authorList>
            <person name="Hernsdorf A.W."/>
            <person name="Amano Y."/>
            <person name="Miyakawa K."/>
            <person name="Ise K."/>
            <person name="Suzuki Y."/>
            <person name="Anantharaman K."/>
            <person name="Probst A."/>
            <person name="Burstein D."/>
            <person name="Thomas B.C."/>
            <person name="Banfield J.F."/>
        </authorList>
    </citation>
    <scope>NUCLEOTIDE SEQUENCE [LARGE SCALE GENOMIC DNA]</scope>
    <source>
        <strain evidence="2">HGW-Wallbacteria-1</strain>
    </source>
</reference>
<dbReference type="PANTHER" id="PTHR35801:SF1">
    <property type="entry name" value="PHOSPHOSERINE PHOSPHATASE RSBX"/>
    <property type="match status" value="1"/>
</dbReference>
<dbReference type="InterPro" id="IPR036457">
    <property type="entry name" value="PPM-type-like_dom_sf"/>
</dbReference>
<comment type="caution">
    <text evidence="2">The sequence shown here is derived from an EMBL/GenBank/DDBJ whole genome shotgun (WGS) entry which is preliminary data.</text>
</comment>
<feature type="domain" description="PPM-type phosphatase" evidence="1">
    <location>
        <begin position="21"/>
        <end position="244"/>
    </location>
</feature>
<dbReference type="SUPFAM" id="SSF81606">
    <property type="entry name" value="PP2C-like"/>
    <property type="match status" value="1"/>
</dbReference>
<evidence type="ECO:0000313" key="2">
    <source>
        <dbReference type="EMBL" id="PKK89829.1"/>
    </source>
</evidence>
<dbReference type="AlphaFoldDB" id="A0A2N1PNC5"/>
<gene>
    <name evidence="2" type="ORF">CVV64_12455</name>
</gene>